<dbReference type="AlphaFoldDB" id="A0A840G3S0"/>
<dbReference type="SUPFAM" id="SSF56935">
    <property type="entry name" value="Porins"/>
    <property type="match status" value="1"/>
</dbReference>
<proteinExistence type="predicted"/>
<dbReference type="OrthoDB" id="197869at2"/>
<comment type="caution">
    <text evidence="1">The sequence shown here is derived from an EMBL/GenBank/DDBJ whole genome shotgun (WGS) entry which is preliminary data.</text>
</comment>
<dbReference type="GO" id="GO:0016020">
    <property type="term" value="C:membrane"/>
    <property type="evidence" value="ECO:0007669"/>
    <property type="project" value="InterPro"/>
</dbReference>
<dbReference type="EMBL" id="JACIGE010000004">
    <property type="protein sequence ID" value="MBB4247043.1"/>
    <property type="molecule type" value="Genomic_DNA"/>
</dbReference>
<organism evidence="1 2">
    <name type="scientific">Rhodocyclus tenuis</name>
    <name type="common">Rhodospirillum tenue</name>
    <dbReference type="NCBI Taxonomy" id="1066"/>
    <lineage>
        <taxon>Bacteria</taxon>
        <taxon>Pseudomonadati</taxon>
        <taxon>Pseudomonadota</taxon>
        <taxon>Betaproteobacteria</taxon>
        <taxon>Rhodocyclales</taxon>
        <taxon>Rhodocyclaceae</taxon>
        <taxon>Rhodocyclus</taxon>
    </lineage>
</organism>
<keyword evidence="2" id="KW-1185">Reference proteome</keyword>
<dbReference type="Proteomes" id="UP000587070">
    <property type="component" value="Unassembled WGS sequence"/>
</dbReference>
<gene>
    <name evidence="1" type="ORF">GGD90_001409</name>
</gene>
<reference evidence="1 2" key="1">
    <citation type="submission" date="2020-08" db="EMBL/GenBank/DDBJ databases">
        <title>Genome sequencing of Purple Non-Sulfur Bacteria from various extreme environments.</title>
        <authorList>
            <person name="Mayer M."/>
        </authorList>
    </citation>
    <scope>NUCLEOTIDE SEQUENCE [LARGE SCALE GENOMIC DNA]</scope>
    <source>
        <strain evidence="1 2">2761</strain>
    </source>
</reference>
<dbReference type="InterPro" id="IPR023614">
    <property type="entry name" value="Porin_dom_sf"/>
</dbReference>
<protein>
    <recommendedName>
        <fullName evidence="3">Porin</fullName>
    </recommendedName>
</protein>
<accession>A0A840G3S0</accession>
<name>A0A840G3S0_RHOTE</name>
<sequence length="436" mass="47620">MTINFPAIVKRGAAAARRDALQTRCRRFSSRSFLGFLCLGAALSAMPALAEEIAEPLVSGLSLRGFGTLGMARSSTDQAEYIRDLTQPGGLNRSWSAKVDTVAGVQANYQIRDDLEAVVQAVSRYRYDGSFRPELTWAFLKFDPNPQLSLRLGRVGTEFYMLADSRMVGYSYLPIRPPVDYFGSLPISYVDGGDVVAAAPFASGLLRGKLYGGLMREQTPISYESFDLGGSLVAGGHVDYQQGAWLWRVGYAQLRFKGELPAPVSDLRSGLAASGIPQAQAVADALSVDGKLARFYSAGISYDQGPLQVQLMASRTKYDTAAYQDSRSAYVIAGYRLGDLTPFVGRSYSHSTAKPLSAGPLMAALQPEIDSLSAATGTDQFTSFVGVRWDFRRDMALKAQVDFVRGSADSRYLVRWRQADYDGRMNVFSLALDFIF</sequence>
<dbReference type="GO" id="GO:0015288">
    <property type="term" value="F:porin activity"/>
    <property type="evidence" value="ECO:0007669"/>
    <property type="project" value="InterPro"/>
</dbReference>
<evidence type="ECO:0000313" key="1">
    <source>
        <dbReference type="EMBL" id="MBB4247043.1"/>
    </source>
</evidence>
<evidence type="ECO:0000313" key="2">
    <source>
        <dbReference type="Proteomes" id="UP000587070"/>
    </source>
</evidence>
<dbReference type="Gene3D" id="2.40.160.10">
    <property type="entry name" value="Porin"/>
    <property type="match status" value="1"/>
</dbReference>
<dbReference type="RefSeq" id="WP_153115557.1">
    <property type="nucleotide sequence ID" value="NZ_JACIGE010000004.1"/>
</dbReference>
<evidence type="ECO:0008006" key="3">
    <source>
        <dbReference type="Google" id="ProtNLM"/>
    </source>
</evidence>